<feature type="region of interest" description="Disordered" evidence="5">
    <location>
        <begin position="222"/>
        <end position="247"/>
    </location>
</feature>
<dbReference type="SUPFAM" id="SSF103473">
    <property type="entry name" value="MFS general substrate transporter"/>
    <property type="match status" value="2"/>
</dbReference>
<evidence type="ECO:0000313" key="8">
    <source>
        <dbReference type="Proteomes" id="UP001530377"/>
    </source>
</evidence>
<dbReference type="Pfam" id="PF00083">
    <property type="entry name" value="Sugar_tr"/>
    <property type="match status" value="1"/>
</dbReference>
<comment type="caution">
    <text evidence="7">The sequence shown here is derived from an EMBL/GenBank/DDBJ whole genome shotgun (WGS) entry which is preliminary data.</text>
</comment>
<dbReference type="PANTHER" id="PTHR24064">
    <property type="entry name" value="SOLUTE CARRIER FAMILY 22 MEMBER"/>
    <property type="match status" value="1"/>
</dbReference>
<sequence>MYLTAMISNYGTSYNAVNVGIALPVLNYTRGRGGGGGGEPYSSPSTYESTSIFDQRHDHYSTEGRRGLDGGSGGGGIDNEDEQDSLVASSLVAGMIVGQLIGGFLGDVLGRRTAMMLVMTLQICGSLGSALFVSTGSDDDEDEGGGGGGGGGLTSLEQLAIWRFILGIGAGGVYPLAAVMSAENKEADDMHDREEVDEYATISMDEGGLLTNDGATFVREERHERHERHDHRGRDGAYDPPASMTDNDDPIGYDTTVGSFQRIALTFSTQGLGFVSVPLLAYPMLELGFDTDVIWRLLFGIGALPGLLVLYLRLRAGNTRGLSGRNGETEMVVACRDEPAAGDIRSTYNASSMIRAESLELTTSNQRNEDETNLEPSTLFCDTSCSESNEMALVENSHLEDDSKRLDQRLGINDDGSTIPIRVRPRGLWESIKAEPNLGRKVAGTAVFYGNTLFEPFVLEAAFGTHSTNSDGYELLQTAVRDTLVISFLSLPGYFITVSVIGRRTCMCLCRSIRSSFPATRFGLASCTPCDQSPAFIQMQGFLLMTILYSIIGLFWTSLSSNQSLLLILYSGTFLFANYGPNTTTFILPSVTYSEECRSTLNGICAAAGKVGALVGASVFTPAADLWGVNIVMICCACVSLVAWALTKLCLSR</sequence>
<feature type="region of interest" description="Disordered" evidence="5">
    <location>
        <begin position="58"/>
        <end position="80"/>
    </location>
</feature>
<accession>A0ABD3SFW9</accession>
<protein>
    <recommendedName>
        <fullName evidence="9">Major facilitator superfamily (MFS) profile domain-containing protein</fullName>
    </recommendedName>
</protein>
<evidence type="ECO:0000256" key="3">
    <source>
        <dbReference type="ARBA" id="ARBA00022989"/>
    </source>
</evidence>
<evidence type="ECO:0008006" key="9">
    <source>
        <dbReference type="Google" id="ProtNLM"/>
    </source>
</evidence>
<proteinExistence type="predicted"/>
<evidence type="ECO:0000256" key="6">
    <source>
        <dbReference type="SAM" id="Phobius"/>
    </source>
</evidence>
<gene>
    <name evidence="7" type="ORF">ACHAXA_010471</name>
</gene>
<feature type="transmembrane region" description="Helical" evidence="6">
    <location>
        <begin position="626"/>
        <end position="647"/>
    </location>
</feature>
<evidence type="ECO:0000256" key="1">
    <source>
        <dbReference type="ARBA" id="ARBA00004141"/>
    </source>
</evidence>
<evidence type="ECO:0000256" key="5">
    <source>
        <dbReference type="SAM" id="MobiDB-lite"/>
    </source>
</evidence>
<feature type="transmembrane region" description="Helical" evidence="6">
    <location>
        <begin position="293"/>
        <end position="312"/>
    </location>
</feature>
<dbReference type="Proteomes" id="UP001530377">
    <property type="component" value="Unassembled WGS sequence"/>
</dbReference>
<feature type="transmembrane region" description="Helical" evidence="6">
    <location>
        <begin position="600"/>
        <end position="620"/>
    </location>
</feature>
<feature type="transmembrane region" description="Helical" evidence="6">
    <location>
        <begin position="113"/>
        <end position="133"/>
    </location>
</feature>
<keyword evidence="3 6" id="KW-1133">Transmembrane helix</keyword>
<evidence type="ECO:0000256" key="4">
    <source>
        <dbReference type="ARBA" id="ARBA00023136"/>
    </source>
</evidence>
<keyword evidence="4 6" id="KW-0472">Membrane</keyword>
<evidence type="ECO:0000313" key="7">
    <source>
        <dbReference type="EMBL" id="KAL3823336.1"/>
    </source>
</evidence>
<comment type="subcellular location">
    <subcellularLocation>
        <location evidence="1">Membrane</location>
        <topology evidence="1">Multi-pass membrane protein</topology>
    </subcellularLocation>
</comment>
<organism evidence="7 8">
    <name type="scientific">Cyclostephanos tholiformis</name>
    <dbReference type="NCBI Taxonomy" id="382380"/>
    <lineage>
        <taxon>Eukaryota</taxon>
        <taxon>Sar</taxon>
        <taxon>Stramenopiles</taxon>
        <taxon>Ochrophyta</taxon>
        <taxon>Bacillariophyta</taxon>
        <taxon>Coscinodiscophyceae</taxon>
        <taxon>Thalassiosirophycidae</taxon>
        <taxon>Stephanodiscales</taxon>
        <taxon>Stephanodiscaceae</taxon>
        <taxon>Cyclostephanos</taxon>
    </lineage>
</organism>
<evidence type="ECO:0000256" key="2">
    <source>
        <dbReference type="ARBA" id="ARBA00022692"/>
    </source>
</evidence>
<dbReference type="AlphaFoldDB" id="A0ABD3SFW9"/>
<feature type="compositionally biased region" description="Basic and acidic residues" evidence="5">
    <location>
        <begin position="58"/>
        <end position="68"/>
    </location>
</feature>
<dbReference type="GO" id="GO:0016020">
    <property type="term" value="C:membrane"/>
    <property type="evidence" value="ECO:0007669"/>
    <property type="project" value="UniProtKB-SubCell"/>
</dbReference>
<keyword evidence="8" id="KW-1185">Reference proteome</keyword>
<feature type="transmembrane region" description="Helical" evidence="6">
    <location>
        <begin position="542"/>
        <end position="559"/>
    </location>
</feature>
<dbReference type="InterPro" id="IPR036259">
    <property type="entry name" value="MFS_trans_sf"/>
</dbReference>
<dbReference type="InterPro" id="IPR005828">
    <property type="entry name" value="MFS_sugar_transport-like"/>
</dbReference>
<dbReference type="EMBL" id="JALLPB020000040">
    <property type="protein sequence ID" value="KAL3823336.1"/>
    <property type="molecule type" value="Genomic_DNA"/>
</dbReference>
<name>A0ABD3SFW9_9STRA</name>
<reference evidence="7 8" key="1">
    <citation type="submission" date="2024-10" db="EMBL/GenBank/DDBJ databases">
        <title>Updated reference genomes for cyclostephanoid diatoms.</title>
        <authorList>
            <person name="Roberts W.R."/>
            <person name="Alverson A.J."/>
        </authorList>
    </citation>
    <scope>NUCLEOTIDE SEQUENCE [LARGE SCALE GENOMIC DNA]</scope>
    <source>
        <strain evidence="7 8">AJA228-03</strain>
    </source>
</reference>
<feature type="transmembrane region" description="Helical" evidence="6">
    <location>
        <begin position="565"/>
        <end position="588"/>
    </location>
</feature>
<keyword evidence="2 6" id="KW-0812">Transmembrane</keyword>
<feature type="transmembrane region" description="Helical" evidence="6">
    <location>
        <begin position="160"/>
        <end position="180"/>
    </location>
</feature>
<feature type="transmembrane region" description="Helical" evidence="6">
    <location>
        <begin position="263"/>
        <end position="281"/>
    </location>
</feature>
<dbReference type="Gene3D" id="1.20.1250.20">
    <property type="entry name" value="MFS general substrate transporter like domains"/>
    <property type="match status" value="4"/>
</dbReference>